<keyword evidence="2" id="KW-0067">ATP-binding</keyword>
<dbReference type="InterPro" id="IPR040198">
    <property type="entry name" value="Fido_containing"/>
</dbReference>
<dbReference type="PANTHER" id="PTHR13504">
    <property type="entry name" value="FIDO DOMAIN-CONTAINING PROTEIN DDB_G0283145"/>
    <property type="match status" value="1"/>
</dbReference>
<dbReference type="Gene3D" id="1.10.3290.10">
    <property type="entry name" value="Fido-like domain"/>
    <property type="match status" value="1"/>
</dbReference>
<dbReference type="EMBL" id="SNVI01000002">
    <property type="protein sequence ID" value="TFE40783.1"/>
    <property type="molecule type" value="Genomic_DNA"/>
</dbReference>
<dbReference type="Pfam" id="PF13776">
    <property type="entry name" value="DUF4172"/>
    <property type="match status" value="1"/>
</dbReference>
<dbReference type="InterPro" id="IPR025230">
    <property type="entry name" value="DUF4172"/>
</dbReference>
<dbReference type="SUPFAM" id="SSF140931">
    <property type="entry name" value="Fic-like"/>
    <property type="match status" value="1"/>
</dbReference>
<evidence type="ECO:0000313" key="5">
    <source>
        <dbReference type="Proteomes" id="UP000297385"/>
    </source>
</evidence>
<evidence type="ECO:0000259" key="3">
    <source>
        <dbReference type="PROSITE" id="PS51459"/>
    </source>
</evidence>
<keyword evidence="2" id="KW-0547">Nucleotide-binding</keyword>
<feature type="binding site" evidence="2">
    <location>
        <begin position="228"/>
        <end position="235"/>
    </location>
    <ligand>
        <name>ATP</name>
        <dbReference type="ChEBI" id="CHEBI:30616"/>
    </ligand>
</feature>
<dbReference type="PROSITE" id="PS51459">
    <property type="entry name" value="FIDO"/>
    <property type="match status" value="1"/>
</dbReference>
<dbReference type="GeneID" id="97303575"/>
<dbReference type="RefSeq" id="WP_134463225.1">
    <property type="nucleotide sequence ID" value="NZ_JBHMFL010000082.1"/>
</dbReference>
<dbReference type="InterPro" id="IPR036597">
    <property type="entry name" value="Fido-like_dom_sf"/>
</dbReference>
<evidence type="ECO:0000256" key="2">
    <source>
        <dbReference type="PIRSR" id="PIRSR640198-2"/>
    </source>
</evidence>
<feature type="active site" evidence="1">
    <location>
        <position position="224"/>
    </location>
</feature>
<gene>
    <name evidence="4" type="ORF">E2553_29160</name>
</gene>
<evidence type="ECO:0000313" key="4">
    <source>
        <dbReference type="EMBL" id="TFE40783.1"/>
    </source>
</evidence>
<dbReference type="Gene3D" id="1.10.10.10">
    <property type="entry name" value="Winged helix-like DNA-binding domain superfamily/Winged helix DNA-binding domain"/>
    <property type="match status" value="1"/>
</dbReference>
<evidence type="ECO:0000256" key="1">
    <source>
        <dbReference type="PIRSR" id="PIRSR640198-1"/>
    </source>
</evidence>
<organism evidence="4 5">
    <name type="scientific">Paraburkholderia dipogonis</name>
    <dbReference type="NCBI Taxonomy" id="1211383"/>
    <lineage>
        <taxon>Bacteria</taxon>
        <taxon>Pseudomonadati</taxon>
        <taxon>Pseudomonadota</taxon>
        <taxon>Betaproteobacteria</taxon>
        <taxon>Burkholderiales</taxon>
        <taxon>Burkholderiaceae</taxon>
        <taxon>Paraburkholderia</taxon>
    </lineage>
</organism>
<accession>A0A4Y8MTZ6</accession>
<feature type="domain" description="Fido" evidence="3">
    <location>
        <begin position="133"/>
        <end position="289"/>
    </location>
</feature>
<proteinExistence type="predicted"/>
<feature type="binding site" evidence="2">
    <location>
        <begin position="266"/>
        <end position="267"/>
    </location>
    <ligand>
        <name>ATP</name>
        <dbReference type="ChEBI" id="CHEBI:30616"/>
    </ligand>
</feature>
<reference evidence="4 5" key="1">
    <citation type="submission" date="2019-03" db="EMBL/GenBank/DDBJ databases">
        <title>Complete Genome Sequence of Paraburkholderia dipogonis ICMP 19430T, a Nitrogen-fixing Symbiont of the South African Invasive Legume Dipogon lignosus in New Zealand.</title>
        <authorList>
            <person name="De Meyer S.E."/>
        </authorList>
    </citation>
    <scope>NUCLEOTIDE SEQUENCE [LARGE SCALE GENOMIC DNA]</scope>
    <source>
        <strain evidence="4 5">ICMP 19430</strain>
    </source>
</reference>
<sequence>MSRLEPVIASNPSSTMTPSPSFIWQVPTWPGMHYDVVRIGGELARAHRSQGVIEGQLAGLGFERRLELAAEAWSQDAVATAAIEGERIALTAVRSSVARRLGVGNQDGPDAPRSVEGLLDIMDDAVRQRAAPLTHERLCAWQAALFPTGYSGMTRILVGAYREHAEPMQIVSGRQGRERVHYEAPSSADVPAQMQTFLEWFNASTEHDSLVKAALAHLWFETIHPFEDGNGRIGRVLIDLVLARDSGEVSRLIRTSQRLLDRRRDYYEQLERAQHGDLDVTEWVLWFVEQVRVSCEEASSVVDSALAKTIFWVSHEDKVLTPRQRKVVNLLLDAGPNGFEGGMNTRKYESVGSTSRATASRELIELEDMGLLCKVGGGRSTRYYLNIPGWGPADQATSDALSQDG</sequence>
<comment type="caution">
    <text evidence="4">The sequence shown here is derived from an EMBL/GenBank/DDBJ whole genome shotgun (WGS) entry which is preliminary data.</text>
</comment>
<protein>
    <submittedName>
        <fullName evidence="4">Fic family protein</fullName>
    </submittedName>
</protein>
<dbReference type="Proteomes" id="UP000297385">
    <property type="component" value="Unassembled WGS sequence"/>
</dbReference>
<dbReference type="InterPro" id="IPR003812">
    <property type="entry name" value="Fido"/>
</dbReference>
<dbReference type="GO" id="GO:0005524">
    <property type="term" value="F:ATP binding"/>
    <property type="evidence" value="ECO:0007669"/>
    <property type="project" value="UniProtKB-KW"/>
</dbReference>
<name>A0A4Y8MTZ6_9BURK</name>
<dbReference type="InterPro" id="IPR036388">
    <property type="entry name" value="WH-like_DNA-bd_sf"/>
</dbReference>
<dbReference type="PANTHER" id="PTHR13504:SF33">
    <property type="entry name" value="FIC FAMILY PROTEIN"/>
    <property type="match status" value="1"/>
</dbReference>
<dbReference type="Pfam" id="PF02661">
    <property type="entry name" value="Fic"/>
    <property type="match status" value="1"/>
</dbReference>
<dbReference type="AlphaFoldDB" id="A0A4Y8MTZ6"/>